<dbReference type="Proteomes" id="UP000663499">
    <property type="component" value="Chromosome"/>
</dbReference>
<sequence length="565" mass="67445">MYNEVVVTKRDEVIDVLTIDEYIAKMKRTENMNEFDILMQAENLAKVIKSVTTYFNEYLTMETCDAEEIKLKHKMDKMAEKFKVHYPKSQDFLMTFYQQYRISIQKEVEKWLERDPYYFFYYSENDYSKLAREFCSEYKLKNGNLMENLSDIQVLFTEAKRCMTAEPLSTDLIHLDSGIVTWVLDTYRDYGVNLFNFAYEKAYSYNQHYIKYEAGGWHEESYYVNNYNHRYNSNPFELDRIYEDNKDRPYLQDKRGELEMLVMHEWLFDMAHDDDYWPEYVNMCVERRRVKKVQNINPLLPVCLPNRKYPPDVICNTEYTTLSRGKLDYPPQKDYIISINDIHAWENTESMETLIANMNNSIKENYPPELIELAAPLKTDLFDEEMFFTCCSLLEKKMRKYRGIKIAVVNGSGNHRTKPNSYISNIDDLIKLKVQFRERKIRIKFAIDFACLLKGKRSDYINSEILGVLTQMKNSIVCIHISNIKPLLMTSPKYIEAYDDRLTPFLQKFKYPRYDDFYLMLSKVFGDNQKRYIVPKNIENDFQLEELVDNLLRAGFVFCKGDNQI</sequence>
<dbReference type="EMBL" id="CP071444">
    <property type="protein sequence ID" value="QSX09525.1"/>
    <property type="molecule type" value="Genomic_DNA"/>
</dbReference>
<dbReference type="KEGG" id="alka:J0B03_05535"/>
<name>A0A974XIS2_9FIRM</name>
<dbReference type="AlphaFoldDB" id="A0A974XIS2"/>
<dbReference type="RefSeq" id="WP_207300856.1">
    <property type="nucleotide sequence ID" value="NZ_CP071444.1"/>
</dbReference>
<evidence type="ECO:0000313" key="1">
    <source>
        <dbReference type="EMBL" id="QSX09525.1"/>
    </source>
</evidence>
<reference evidence="1" key="1">
    <citation type="submission" date="2021-03" db="EMBL/GenBank/DDBJ databases">
        <title>Alkalibacter marinus sp. nov., isolated from tidal flat sediment.</title>
        <authorList>
            <person name="Namirimu T."/>
            <person name="Yang J.-A."/>
            <person name="Yang S.-H."/>
            <person name="Kim Y.-J."/>
            <person name="Kwon K.K."/>
        </authorList>
    </citation>
    <scope>NUCLEOTIDE SEQUENCE</scope>
    <source>
        <strain evidence="1">ES005</strain>
    </source>
</reference>
<evidence type="ECO:0000313" key="2">
    <source>
        <dbReference type="Proteomes" id="UP000663499"/>
    </source>
</evidence>
<gene>
    <name evidence="1" type="ORF">J0B03_05535</name>
</gene>
<organism evidence="1 2">
    <name type="scientific">Alkalibacter rhizosphaerae</name>
    <dbReference type="NCBI Taxonomy" id="2815577"/>
    <lineage>
        <taxon>Bacteria</taxon>
        <taxon>Bacillati</taxon>
        <taxon>Bacillota</taxon>
        <taxon>Clostridia</taxon>
        <taxon>Eubacteriales</taxon>
        <taxon>Eubacteriaceae</taxon>
        <taxon>Alkalibacter</taxon>
    </lineage>
</organism>
<proteinExistence type="predicted"/>
<keyword evidence="2" id="KW-1185">Reference proteome</keyword>
<protein>
    <submittedName>
        <fullName evidence="1">Uncharacterized protein</fullName>
    </submittedName>
</protein>
<accession>A0A974XIS2</accession>